<name>A0A0L0S7J8_ALLM3</name>
<reference evidence="2 3" key="1">
    <citation type="submission" date="2009-11" db="EMBL/GenBank/DDBJ databases">
        <title>Annotation of Allomyces macrogynus ATCC 38327.</title>
        <authorList>
            <consortium name="The Broad Institute Genome Sequencing Platform"/>
            <person name="Russ C."/>
            <person name="Cuomo C."/>
            <person name="Burger G."/>
            <person name="Gray M.W."/>
            <person name="Holland P.W.H."/>
            <person name="King N."/>
            <person name="Lang F.B.F."/>
            <person name="Roger A.J."/>
            <person name="Ruiz-Trillo I."/>
            <person name="Young S.K."/>
            <person name="Zeng Q."/>
            <person name="Gargeya S."/>
            <person name="Fitzgerald M."/>
            <person name="Haas B."/>
            <person name="Abouelleil A."/>
            <person name="Alvarado L."/>
            <person name="Arachchi H.M."/>
            <person name="Berlin A."/>
            <person name="Chapman S.B."/>
            <person name="Gearin G."/>
            <person name="Goldberg J."/>
            <person name="Griggs A."/>
            <person name="Gujja S."/>
            <person name="Hansen M."/>
            <person name="Heiman D."/>
            <person name="Howarth C."/>
            <person name="Larimer J."/>
            <person name="Lui A."/>
            <person name="MacDonald P.J.P."/>
            <person name="McCowen C."/>
            <person name="Montmayeur A."/>
            <person name="Murphy C."/>
            <person name="Neiman D."/>
            <person name="Pearson M."/>
            <person name="Priest M."/>
            <person name="Roberts A."/>
            <person name="Saif S."/>
            <person name="Shea T."/>
            <person name="Sisk P."/>
            <person name="Stolte C."/>
            <person name="Sykes S."/>
            <person name="Wortman J."/>
            <person name="Nusbaum C."/>
            <person name="Birren B."/>
        </authorList>
    </citation>
    <scope>NUCLEOTIDE SEQUENCE [LARGE SCALE GENOMIC DNA]</scope>
    <source>
        <strain evidence="2 3">ATCC 38327</strain>
    </source>
</reference>
<protein>
    <submittedName>
        <fullName evidence="2">Uncharacterized protein</fullName>
    </submittedName>
</protein>
<accession>A0A0L0S7J8</accession>
<dbReference type="VEuPathDB" id="FungiDB:AMAG_03975"/>
<evidence type="ECO:0000313" key="2">
    <source>
        <dbReference type="EMBL" id="KNE58400.1"/>
    </source>
</evidence>
<dbReference type="Proteomes" id="UP000054350">
    <property type="component" value="Unassembled WGS sequence"/>
</dbReference>
<proteinExistence type="predicted"/>
<dbReference type="OrthoDB" id="2140917at2759"/>
<keyword evidence="3" id="KW-1185">Reference proteome</keyword>
<organism evidence="2 3">
    <name type="scientific">Allomyces macrogynus (strain ATCC 38327)</name>
    <name type="common">Allomyces javanicus var. macrogynus</name>
    <dbReference type="NCBI Taxonomy" id="578462"/>
    <lineage>
        <taxon>Eukaryota</taxon>
        <taxon>Fungi</taxon>
        <taxon>Fungi incertae sedis</taxon>
        <taxon>Blastocladiomycota</taxon>
        <taxon>Blastocladiomycetes</taxon>
        <taxon>Blastocladiales</taxon>
        <taxon>Blastocladiaceae</taxon>
        <taxon>Allomyces</taxon>
    </lineage>
</organism>
<evidence type="ECO:0000256" key="1">
    <source>
        <dbReference type="SAM" id="MobiDB-lite"/>
    </source>
</evidence>
<gene>
    <name evidence="2" type="ORF">AMAG_03975</name>
</gene>
<dbReference type="EMBL" id="GG745333">
    <property type="protein sequence ID" value="KNE58400.1"/>
    <property type="molecule type" value="Genomic_DNA"/>
</dbReference>
<evidence type="ECO:0000313" key="3">
    <source>
        <dbReference type="Proteomes" id="UP000054350"/>
    </source>
</evidence>
<reference evidence="3" key="2">
    <citation type="submission" date="2009-11" db="EMBL/GenBank/DDBJ databases">
        <title>The Genome Sequence of Allomyces macrogynus strain ATCC 38327.</title>
        <authorList>
            <consortium name="The Broad Institute Genome Sequencing Platform"/>
            <person name="Russ C."/>
            <person name="Cuomo C."/>
            <person name="Shea T."/>
            <person name="Young S.K."/>
            <person name="Zeng Q."/>
            <person name="Koehrsen M."/>
            <person name="Haas B."/>
            <person name="Borodovsky M."/>
            <person name="Guigo R."/>
            <person name="Alvarado L."/>
            <person name="Berlin A."/>
            <person name="Borenstein D."/>
            <person name="Chen Z."/>
            <person name="Engels R."/>
            <person name="Freedman E."/>
            <person name="Gellesch M."/>
            <person name="Goldberg J."/>
            <person name="Griggs A."/>
            <person name="Gujja S."/>
            <person name="Heiman D."/>
            <person name="Hepburn T."/>
            <person name="Howarth C."/>
            <person name="Jen D."/>
            <person name="Larson L."/>
            <person name="Lewis B."/>
            <person name="Mehta T."/>
            <person name="Park D."/>
            <person name="Pearson M."/>
            <person name="Roberts A."/>
            <person name="Saif S."/>
            <person name="Shenoy N."/>
            <person name="Sisk P."/>
            <person name="Stolte C."/>
            <person name="Sykes S."/>
            <person name="Walk T."/>
            <person name="White J."/>
            <person name="Yandava C."/>
            <person name="Burger G."/>
            <person name="Gray M.W."/>
            <person name="Holland P.W.H."/>
            <person name="King N."/>
            <person name="Lang F.B.F."/>
            <person name="Roger A.J."/>
            <person name="Ruiz-Trillo I."/>
            <person name="Lander E."/>
            <person name="Nusbaum C."/>
        </authorList>
    </citation>
    <scope>NUCLEOTIDE SEQUENCE [LARGE SCALE GENOMIC DNA]</scope>
    <source>
        <strain evidence="3">ATCC 38327</strain>
    </source>
</reference>
<dbReference type="AlphaFoldDB" id="A0A0L0S7J8"/>
<sequence length="153" mass="16511">MLNLSLAQVNSVNTFVAELTGLDTLWALKKRIDLPVKDIIQIEVPAPEAQEWFHAGLRVGTHLPGVISKGTWFTSQGKVFYFLSSSAASGETIGLTLNKETEDIPFIKVVLEVPAGSTGAEWKARIEAAQQEQQTKEVDAKDASAAAETVSAE</sequence>
<feature type="region of interest" description="Disordered" evidence="1">
    <location>
        <begin position="127"/>
        <end position="153"/>
    </location>
</feature>